<organism evidence="1 2">
    <name type="scientific">Elysia marginata</name>
    <dbReference type="NCBI Taxonomy" id="1093978"/>
    <lineage>
        <taxon>Eukaryota</taxon>
        <taxon>Metazoa</taxon>
        <taxon>Spiralia</taxon>
        <taxon>Lophotrochozoa</taxon>
        <taxon>Mollusca</taxon>
        <taxon>Gastropoda</taxon>
        <taxon>Heterobranchia</taxon>
        <taxon>Euthyneura</taxon>
        <taxon>Panpulmonata</taxon>
        <taxon>Sacoglossa</taxon>
        <taxon>Placobranchoidea</taxon>
        <taxon>Plakobranchidae</taxon>
        <taxon>Elysia</taxon>
    </lineage>
</organism>
<sequence>MHADSKEFTWARSNPFIARRLDYILCKNEMQPFVKNSEIIDIPTTDHKEVWIDIKEVTFKKGPGRWQFNASLVRELEFLYRMNSCIKDSLDGSTQENLNSRTKWELLKLAAKKECIEYGKIKNKKKNEILYRLQDELDTVTSQLSVDPYNQDLQENLLKLKEKIEVENLYKTQGAIVRYGIKWIEEGKKNSKFFIGLEKSRAEAKIP</sequence>
<dbReference type="Proteomes" id="UP000762676">
    <property type="component" value="Unassembled WGS sequence"/>
</dbReference>
<proteinExistence type="predicted"/>
<accession>A0AAV4FIQ5</accession>
<comment type="caution">
    <text evidence="1">The sequence shown here is derived from an EMBL/GenBank/DDBJ whole genome shotgun (WGS) entry which is preliminary data.</text>
</comment>
<dbReference type="Gene3D" id="3.60.10.10">
    <property type="entry name" value="Endonuclease/exonuclease/phosphatase"/>
    <property type="match status" value="1"/>
</dbReference>
<keyword evidence="1" id="KW-0548">Nucleotidyltransferase</keyword>
<name>A0AAV4FIQ5_9GAST</name>
<dbReference type="InterPro" id="IPR036691">
    <property type="entry name" value="Endo/exonu/phosph_ase_sf"/>
</dbReference>
<keyword evidence="2" id="KW-1185">Reference proteome</keyword>
<evidence type="ECO:0000313" key="2">
    <source>
        <dbReference type="Proteomes" id="UP000762676"/>
    </source>
</evidence>
<reference evidence="1 2" key="1">
    <citation type="journal article" date="2021" name="Elife">
        <title>Chloroplast acquisition without the gene transfer in kleptoplastic sea slugs, Plakobranchus ocellatus.</title>
        <authorList>
            <person name="Maeda T."/>
            <person name="Takahashi S."/>
            <person name="Yoshida T."/>
            <person name="Shimamura S."/>
            <person name="Takaki Y."/>
            <person name="Nagai Y."/>
            <person name="Toyoda A."/>
            <person name="Suzuki Y."/>
            <person name="Arimoto A."/>
            <person name="Ishii H."/>
            <person name="Satoh N."/>
            <person name="Nishiyama T."/>
            <person name="Hasebe M."/>
            <person name="Maruyama T."/>
            <person name="Minagawa J."/>
            <person name="Obokata J."/>
            <person name="Shigenobu S."/>
        </authorList>
    </citation>
    <scope>NUCLEOTIDE SEQUENCE [LARGE SCALE GENOMIC DNA]</scope>
</reference>
<evidence type="ECO:0000313" key="1">
    <source>
        <dbReference type="EMBL" id="GFR72261.1"/>
    </source>
</evidence>
<dbReference type="SUPFAM" id="SSF56219">
    <property type="entry name" value="DNase I-like"/>
    <property type="match status" value="1"/>
</dbReference>
<keyword evidence="1" id="KW-0695">RNA-directed DNA polymerase</keyword>
<gene>
    <name evidence="1" type="ORF">ElyMa_002110700</name>
</gene>
<dbReference type="AlphaFoldDB" id="A0AAV4FIQ5"/>
<keyword evidence="1" id="KW-0808">Transferase</keyword>
<dbReference type="GO" id="GO:0003964">
    <property type="term" value="F:RNA-directed DNA polymerase activity"/>
    <property type="evidence" value="ECO:0007669"/>
    <property type="project" value="UniProtKB-KW"/>
</dbReference>
<protein>
    <submittedName>
        <fullName evidence="1">Reverse transcriptase</fullName>
    </submittedName>
</protein>
<dbReference type="EMBL" id="BMAT01004354">
    <property type="protein sequence ID" value="GFR72261.1"/>
    <property type="molecule type" value="Genomic_DNA"/>
</dbReference>